<dbReference type="Gene3D" id="3.30.420.10">
    <property type="entry name" value="Ribonuclease H-like superfamily/Ribonuclease H"/>
    <property type="match status" value="1"/>
</dbReference>
<protein>
    <recommendedName>
        <fullName evidence="5">Ribonuclease T</fullName>
        <ecNumber evidence="5">3.1.13.-</ecNumber>
    </recommendedName>
    <alternativeName>
        <fullName evidence="5">Exoribonuclease T</fullName>
        <shortName evidence="5">RNase T</shortName>
    </alternativeName>
</protein>
<keyword evidence="4 5" id="KW-0269">Exonuclease</keyword>
<name>A0ABV2B152_9GAMM</name>
<keyword evidence="5" id="KW-0460">Magnesium</keyword>
<evidence type="ECO:0000259" key="6">
    <source>
        <dbReference type="SMART" id="SM00479"/>
    </source>
</evidence>
<dbReference type="SUPFAM" id="SSF53098">
    <property type="entry name" value="Ribonuclease H-like"/>
    <property type="match status" value="1"/>
</dbReference>
<dbReference type="NCBIfam" id="TIGR01298">
    <property type="entry name" value="RNaseT"/>
    <property type="match status" value="1"/>
</dbReference>
<dbReference type="GO" id="GO:0016787">
    <property type="term" value="F:hydrolase activity"/>
    <property type="evidence" value="ECO:0007669"/>
    <property type="project" value="UniProtKB-KW"/>
</dbReference>
<comment type="cofactor">
    <cofactor evidence="5">
        <name>Mg(2+)</name>
        <dbReference type="ChEBI" id="CHEBI:18420"/>
    </cofactor>
    <text evidence="5">Binds two Mg(2+) per subunit. The active form of the enzyme binds two Mg(2+) ions in its active site. The first Mg(2+) forms only one salt bridge with the protein.</text>
</comment>
<sequence>MTDLDPTENGPESGVPAIAQRFRGFLPVVVDVETGGFNNATDALLEIAAVTVDFNSDGDLELCESVSYHVEPFEGANIEPASLEVNGIDPHHPLRPALPEREALARVFKMIRARLKETGCKRAVLVGHNAHFDLGFLNAAIERSGIKRSPFHPFSCFDTATLAGVALGQTVLRRAATAAGMSWDNSAAHSALYDTEQTARLFCTIVNRFRPVYENIPPLPQE</sequence>
<evidence type="ECO:0000256" key="4">
    <source>
        <dbReference type="ARBA" id="ARBA00022839"/>
    </source>
</evidence>
<keyword evidence="2 5" id="KW-0540">Nuclease</keyword>
<comment type="similarity">
    <text evidence="5">Belongs to the RNase T family.</text>
</comment>
<comment type="caution">
    <text evidence="5">Lacks conserved residue(s) required for the propagation of feature annotation.</text>
</comment>
<comment type="caution">
    <text evidence="7">The sequence shown here is derived from an EMBL/GenBank/DDBJ whole genome shotgun (WGS) entry which is preliminary data.</text>
</comment>
<dbReference type="EC" id="3.1.13.-" evidence="5"/>
<feature type="site" description="Important for substrate binding and specificity" evidence="5">
    <location>
        <position position="154"/>
    </location>
</feature>
<dbReference type="PANTHER" id="PTHR30231">
    <property type="entry name" value="DNA POLYMERASE III SUBUNIT EPSILON"/>
    <property type="match status" value="1"/>
</dbReference>
<reference evidence="7 8" key="1">
    <citation type="submission" date="2013-03" db="EMBL/GenBank/DDBJ databases">
        <title>Salinisphaera dokdonensis CL-ES53 Genome Sequencing.</title>
        <authorList>
            <person name="Li C."/>
            <person name="Lai Q."/>
            <person name="Shao Z."/>
        </authorList>
    </citation>
    <scope>NUCLEOTIDE SEQUENCE [LARGE SCALE GENOMIC DNA]</scope>
    <source>
        <strain evidence="7 8">CL-ES53</strain>
    </source>
</reference>
<comment type="function">
    <text evidence="5">Trims short 3' overhangs of a variety of RNA species, leaving a one or two nucleotide 3' overhang. Responsible for the end-turnover of tRNA: specifically removes the terminal AMP residue from uncharged tRNA (tRNA-C-C-A). Also appears to be involved in tRNA biosynthesis.</text>
</comment>
<feature type="binding site" evidence="5">
    <location>
        <position position="31"/>
    </location>
    <ligand>
        <name>Mg(2+)</name>
        <dbReference type="ChEBI" id="CHEBI:18420"/>
        <label>2</label>
        <note>catalytic</note>
    </ligand>
</feature>
<dbReference type="Proteomes" id="UP001460888">
    <property type="component" value="Unassembled WGS sequence"/>
</dbReference>
<evidence type="ECO:0000313" key="7">
    <source>
        <dbReference type="EMBL" id="MES1929626.1"/>
    </source>
</evidence>
<keyword evidence="3 5" id="KW-0378">Hydrolase</keyword>
<keyword evidence="5" id="KW-0479">Metal-binding</keyword>
<dbReference type="CDD" id="cd06134">
    <property type="entry name" value="RNaseT"/>
    <property type="match status" value="1"/>
</dbReference>
<keyword evidence="8" id="KW-1185">Reference proteome</keyword>
<dbReference type="EMBL" id="APND01000003">
    <property type="protein sequence ID" value="MES1929626.1"/>
    <property type="molecule type" value="Genomic_DNA"/>
</dbReference>
<dbReference type="InterPro" id="IPR012337">
    <property type="entry name" value="RNaseH-like_sf"/>
</dbReference>
<proteinExistence type="inferred from homology"/>
<evidence type="ECO:0000313" key="8">
    <source>
        <dbReference type="Proteomes" id="UP001460888"/>
    </source>
</evidence>
<dbReference type="Pfam" id="PF00929">
    <property type="entry name" value="RNase_T"/>
    <property type="match status" value="1"/>
</dbReference>
<comment type="subunit">
    <text evidence="5">Homodimer.</text>
</comment>
<gene>
    <name evidence="5" type="primary">rnt</name>
    <name evidence="7" type="ORF">SADO_10229</name>
</gene>
<dbReference type="RefSeq" id="WP_353111134.1">
    <property type="nucleotide sequence ID" value="NZ_APND01000003.1"/>
</dbReference>
<feature type="site" description="Important for substrate binding and specificity" evidence="5">
    <location>
        <position position="132"/>
    </location>
</feature>
<feature type="active site" description="Proton donor/acceptor" evidence="5">
    <location>
        <position position="189"/>
    </location>
</feature>
<feature type="binding site" evidence="5">
    <location>
        <position position="194"/>
    </location>
    <ligand>
        <name>Mg(2+)</name>
        <dbReference type="ChEBI" id="CHEBI:18420"/>
        <label>2</label>
        <note>catalytic</note>
    </ligand>
</feature>
<dbReference type="InterPro" id="IPR005987">
    <property type="entry name" value="RNase_T"/>
</dbReference>
<feature type="domain" description="Exonuclease" evidence="6">
    <location>
        <begin position="26"/>
        <end position="211"/>
    </location>
</feature>
<feature type="site" description="Important for substrate binding and specificity" evidence="5">
    <location>
        <position position="37"/>
    </location>
</feature>
<keyword evidence="1 5" id="KW-0819">tRNA processing</keyword>
<dbReference type="HAMAP" id="MF_00157">
    <property type="entry name" value="RNase_T"/>
    <property type="match status" value="1"/>
</dbReference>
<dbReference type="InterPro" id="IPR036397">
    <property type="entry name" value="RNaseH_sf"/>
</dbReference>
<evidence type="ECO:0000256" key="2">
    <source>
        <dbReference type="ARBA" id="ARBA00022722"/>
    </source>
</evidence>
<dbReference type="SMART" id="SM00479">
    <property type="entry name" value="EXOIII"/>
    <property type="match status" value="1"/>
</dbReference>
<dbReference type="PANTHER" id="PTHR30231:SF2">
    <property type="entry name" value="RIBONUCLEASE T"/>
    <property type="match status" value="1"/>
</dbReference>
<evidence type="ECO:0000256" key="3">
    <source>
        <dbReference type="ARBA" id="ARBA00022801"/>
    </source>
</evidence>
<organism evidence="7 8">
    <name type="scientific">Salinisphaera dokdonensis CL-ES53</name>
    <dbReference type="NCBI Taxonomy" id="1304272"/>
    <lineage>
        <taxon>Bacteria</taxon>
        <taxon>Pseudomonadati</taxon>
        <taxon>Pseudomonadota</taxon>
        <taxon>Gammaproteobacteria</taxon>
        <taxon>Salinisphaerales</taxon>
        <taxon>Salinisphaeraceae</taxon>
        <taxon>Salinisphaera</taxon>
    </lineage>
</organism>
<evidence type="ECO:0000256" key="1">
    <source>
        <dbReference type="ARBA" id="ARBA00022694"/>
    </source>
</evidence>
<dbReference type="InterPro" id="IPR013520">
    <property type="entry name" value="Ribonucl_H"/>
</dbReference>
<feature type="binding site" evidence="5">
    <location>
        <position position="189"/>
    </location>
    <ligand>
        <name>Mg(2+)</name>
        <dbReference type="ChEBI" id="CHEBI:18420"/>
        <label>2</label>
        <note>catalytic</note>
    </ligand>
</feature>
<accession>A0ABV2B152</accession>
<feature type="binding site" evidence="5">
    <location>
        <position position="33"/>
    </location>
    <ligand>
        <name>Mg(2+)</name>
        <dbReference type="ChEBI" id="CHEBI:18420"/>
        <label>2</label>
        <note>catalytic</note>
    </ligand>
</feature>
<evidence type="ECO:0000256" key="5">
    <source>
        <dbReference type="HAMAP-Rule" id="MF_00157"/>
    </source>
</evidence>
<feature type="binding site" evidence="5">
    <location>
        <position position="31"/>
    </location>
    <ligand>
        <name>Mg(2+)</name>
        <dbReference type="ChEBI" id="CHEBI:18420"/>
        <label>1</label>
        <note>catalytic</note>
    </ligand>
</feature>